<feature type="domain" description="HTH myb-type" evidence="7">
    <location>
        <begin position="62"/>
        <end position="116"/>
    </location>
</feature>
<dbReference type="AlphaFoldDB" id="A0AAD7Q1C5"/>
<dbReference type="EMBL" id="JARAOO010000004">
    <property type="protein sequence ID" value="KAJ7973038.1"/>
    <property type="molecule type" value="Genomic_DNA"/>
</dbReference>
<keyword evidence="2" id="KW-0805">Transcription regulation</keyword>
<evidence type="ECO:0000256" key="1">
    <source>
        <dbReference type="ARBA" id="ARBA00004123"/>
    </source>
</evidence>
<dbReference type="KEGG" id="qsa:O6P43_010841"/>
<accession>A0AAD7Q1C5</accession>
<feature type="domain" description="Myb-like" evidence="6">
    <location>
        <begin position="62"/>
        <end position="112"/>
    </location>
</feature>
<feature type="domain" description="Myb-like" evidence="6">
    <location>
        <begin position="9"/>
        <end position="61"/>
    </location>
</feature>
<dbReference type="GO" id="GO:0005634">
    <property type="term" value="C:nucleus"/>
    <property type="evidence" value="ECO:0007669"/>
    <property type="project" value="UniProtKB-SubCell"/>
</dbReference>
<dbReference type="Proteomes" id="UP001163823">
    <property type="component" value="Chromosome 4"/>
</dbReference>
<proteinExistence type="predicted"/>
<dbReference type="PANTHER" id="PTHR47999:SF6">
    <property type="entry name" value="MYB-RELATED PROTEIN P"/>
    <property type="match status" value="1"/>
</dbReference>
<evidence type="ECO:0000259" key="7">
    <source>
        <dbReference type="PROSITE" id="PS51294"/>
    </source>
</evidence>
<dbReference type="PANTHER" id="PTHR47999">
    <property type="entry name" value="TRANSCRIPTION FACTOR MYB8-RELATED-RELATED"/>
    <property type="match status" value="1"/>
</dbReference>
<dbReference type="SMART" id="SM00717">
    <property type="entry name" value="SANT"/>
    <property type="match status" value="2"/>
</dbReference>
<dbReference type="PROSITE" id="PS50090">
    <property type="entry name" value="MYB_LIKE"/>
    <property type="match status" value="2"/>
</dbReference>
<dbReference type="GO" id="GO:0003677">
    <property type="term" value="F:DNA binding"/>
    <property type="evidence" value="ECO:0007669"/>
    <property type="project" value="UniProtKB-KW"/>
</dbReference>
<protein>
    <submittedName>
        <fullName evidence="8">Myb transcription factor</fullName>
    </submittedName>
</protein>
<dbReference type="InterPro" id="IPR017930">
    <property type="entry name" value="Myb_dom"/>
</dbReference>
<keyword evidence="5" id="KW-0539">Nucleus</keyword>
<dbReference type="PROSITE" id="PS51294">
    <property type="entry name" value="HTH_MYB"/>
    <property type="match status" value="2"/>
</dbReference>
<evidence type="ECO:0000256" key="3">
    <source>
        <dbReference type="ARBA" id="ARBA00023125"/>
    </source>
</evidence>
<dbReference type="CDD" id="cd00167">
    <property type="entry name" value="SANT"/>
    <property type="match status" value="2"/>
</dbReference>
<evidence type="ECO:0000256" key="4">
    <source>
        <dbReference type="ARBA" id="ARBA00023163"/>
    </source>
</evidence>
<evidence type="ECO:0000256" key="5">
    <source>
        <dbReference type="ARBA" id="ARBA00023242"/>
    </source>
</evidence>
<evidence type="ECO:0000313" key="8">
    <source>
        <dbReference type="EMBL" id="KAJ7973038.1"/>
    </source>
</evidence>
<dbReference type="InterPro" id="IPR015495">
    <property type="entry name" value="Myb_TF_plants"/>
</dbReference>
<gene>
    <name evidence="8" type="ORF">O6P43_010841</name>
</gene>
<dbReference type="Gene3D" id="1.10.10.60">
    <property type="entry name" value="Homeodomain-like"/>
    <property type="match status" value="2"/>
</dbReference>
<keyword evidence="4" id="KW-0804">Transcription</keyword>
<keyword evidence="9" id="KW-1185">Reference proteome</keyword>
<sequence length="359" mass="40330">MGRAPCCEKVGLKKGRWTEEEDEILKKYIQANGEGSWRSLPKSAGLLRCGKSCRLRWINYLRANLKRGNISTQEEETIIKLQTSLGNRWSLIASQLPGRTDNEIKNYWNSHLSRKINTFSRPTIVTSSNESKLPIIKDVSKTSNLQHPRRKGGRTSRLAMKKNKSMSTLNTKIPKENATETVPAVLEKEINLSTSCTEDCKVLSPSGEIVNEILGQAGIDDILDNNSLVDPSGVLTVNEEREGRHGYDGDVIFEAPMCQKEMATNSSHDHQDLESTTQSGNWYSCSSICTSCFDEYGGVHNWDWDVQVNHDDQTLSTAEGVENNEDLLSWLWDGVDNLESDCHHVDPDKQNAMVDWLLS</sequence>
<dbReference type="InterPro" id="IPR009057">
    <property type="entry name" value="Homeodomain-like_sf"/>
</dbReference>
<comment type="caution">
    <text evidence="8">The sequence shown here is derived from an EMBL/GenBank/DDBJ whole genome shotgun (WGS) entry which is preliminary data.</text>
</comment>
<reference evidence="8" key="1">
    <citation type="journal article" date="2023" name="Science">
        <title>Elucidation of the pathway for biosynthesis of saponin adjuvants from the soapbark tree.</title>
        <authorList>
            <person name="Reed J."/>
            <person name="Orme A."/>
            <person name="El-Demerdash A."/>
            <person name="Owen C."/>
            <person name="Martin L.B.B."/>
            <person name="Misra R.C."/>
            <person name="Kikuchi S."/>
            <person name="Rejzek M."/>
            <person name="Martin A.C."/>
            <person name="Harkess A."/>
            <person name="Leebens-Mack J."/>
            <person name="Louveau T."/>
            <person name="Stephenson M.J."/>
            <person name="Osbourn A."/>
        </authorList>
    </citation>
    <scope>NUCLEOTIDE SEQUENCE</scope>
    <source>
        <strain evidence="8">S10</strain>
    </source>
</reference>
<evidence type="ECO:0000313" key="9">
    <source>
        <dbReference type="Proteomes" id="UP001163823"/>
    </source>
</evidence>
<dbReference type="FunFam" id="1.10.10.60:FF:000121">
    <property type="entry name" value="Myb transcription factor"/>
    <property type="match status" value="1"/>
</dbReference>
<organism evidence="8 9">
    <name type="scientific">Quillaja saponaria</name>
    <name type="common">Soap bark tree</name>
    <dbReference type="NCBI Taxonomy" id="32244"/>
    <lineage>
        <taxon>Eukaryota</taxon>
        <taxon>Viridiplantae</taxon>
        <taxon>Streptophyta</taxon>
        <taxon>Embryophyta</taxon>
        <taxon>Tracheophyta</taxon>
        <taxon>Spermatophyta</taxon>
        <taxon>Magnoliopsida</taxon>
        <taxon>eudicotyledons</taxon>
        <taxon>Gunneridae</taxon>
        <taxon>Pentapetalae</taxon>
        <taxon>rosids</taxon>
        <taxon>fabids</taxon>
        <taxon>Fabales</taxon>
        <taxon>Quillajaceae</taxon>
        <taxon>Quillaja</taxon>
    </lineage>
</organism>
<dbReference type="Pfam" id="PF00249">
    <property type="entry name" value="Myb_DNA-binding"/>
    <property type="match status" value="2"/>
</dbReference>
<dbReference type="SUPFAM" id="SSF46689">
    <property type="entry name" value="Homeodomain-like"/>
    <property type="match status" value="1"/>
</dbReference>
<feature type="domain" description="HTH myb-type" evidence="7">
    <location>
        <begin position="9"/>
        <end position="61"/>
    </location>
</feature>
<dbReference type="InterPro" id="IPR001005">
    <property type="entry name" value="SANT/Myb"/>
</dbReference>
<name>A0AAD7Q1C5_QUISA</name>
<evidence type="ECO:0000259" key="6">
    <source>
        <dbReference type="PROSITE" id="PS50090"/>
    </source>
</evidence>
<evidence type="ECO:0000256" key="2">
    <source>
        <dbReference type="ARBA" id="ARBA00023015"/>
    </source>
</evidence>
<comment type="subcellular location">
    <subcellularLocation>
        <location evidence="1">Nucleus</location>
    </subcellularLocation>
</comment>
<keyword evidence="3" id="KW-0238">DNA-binding</keyword>